<protein>
    <recommendedName>
        <fullName evidence="3">FAD-binding domain-containing protein</fullName>
    </recommendedName>
</protein>
<dbReference type="PANTHER" id="PTHR43747:SF1">
    <property type="entry name" value="SLR1998 PROTEIN"/>
    <property type="match status" value="1"/>
</dbReference>
<name>A0A0F4PQ26_9GAMM</name>
<sequence length="372" mass="41013">MTDDVLIIGAGPAGIATAIAIKKQAPHLTVTLVDAATSAKAKLGETIPPAANEVLRRILGEHSEELLSKHLICPGSISRWHNEQVGFNDFFFALTGQGYHLDRQLFEHDLSTYACQLGVTLLRGAKVNAVAASTTGFRLSVHLGSDKKIYHARFVVDASAQQRRLTRTLEVAENTFDEVLYLSALVSVEQSPSCSERTVVEAQPYGWWYGAALPGKQLMLMLCTDRDNVAQYDLDNSYEFLCRACENGLFQYGFNHLRNYSANEIHITKRRVSSGILSKVIGNNWLAVGDSASNYDPISSAGITKALIHGELAGKAIAECFQYGSEEALLAYEQRVFADFNQYIALHAQHYGCNQRFADASFWQARRAVTQA</sequence>
<dbReference type="GeneID" id="58229696"/>
<dbReference type="Pfam" id="PF05834">
    <property type="entry name" value="Lycopene_cycl"/>
    <property type="match status" value="1"/>
</dbReference>
<accession>A0A0F4PQ26</accession>
<dbReference type="GO" id="GO:0004497">
    <property type="term" value="F:monooxygenase activity"/>
    <property type="evidence" value="ECO:0007669"/>
    <property type="project" value="InterPro"/>
</dbReference>
<dbReference type="RefSeq" id="WP_045978248.1">
    <property type="nucleotide sequence ID" value="NZ_JXXY01000001.1"/>
</dbReference>
<evidence type="ECO:0000313" key="2">
    <source>
        <dbReference type="Proteomes" id="UP000033664"/>
    </source>
</evidence>
<dbReference type="PATRIC" id="fig|151081.8.peg.330"/>
<dbReference type="Proteomes" id="UP000033664">
    <property type="component" value="Unassembled WGS sequence"/>
</dbReference>
<organism evidence="1 2">
    <name type="scientific">Pseudoalteromonas ruthenica</name>
    <dbReference type="NCBI Taxonomy" id="151081"/>
    <lineage>
        <taxon>Bacteria</taxon>
        <taxon>Pseudomonadati</taxon>
        <taxon>Pseudomonadota</taxon>
        <taxon>Gammaproteobacteria</taxon>
        <taxon>Alteromonadales</taxon>
        <taxon>Pseudoalteromonadaceae</taxon>
        <taxon>Pseudoalteromonas</taxon>
    </lineage>
</organism>
<dbReference type="InterPro" id="IPR036188">
    <property type="entry name" value="FAD/NAD-bd_sf"/>
</dbReference>
<gene>
    <name evidence="1" type="ORF">TW72_14445</name>
</gene>
<proteinExistence type="predicted"/>
<dbReference type="Pfam" id="PF04820">
    <property type="entry name" value="Trp_halogenase"/>
    <property type="match status" value="1"/>
</dbReference>
<dbReference type="EMBL" id="JXXZ01000012">
    <property type="protein sequence ID" value="KJY97502.1"/>
    <property type="molecule type" value="Genomic_DNA"/>
</dbReference>
<evidence type="ECO:0008006" key="3">
    <source>
        <dbReference type="Google" id="ProtNLM"/>
    </source>
</evidence>
<evidence type="ECO:0000313" key="1">
    <source>
        <dbReference type="EMBL" id="KJY97502.1"/>
    </source>
</evidence>
<comment type="caution">
    <text evidence="1">The sequence shown here is derived from an EMBL/GenBank/DDBJ whole genome shotgun (WGS) entry which is preliminary data.</text>
</comment>
<dbReference type="AlphaFoldDB" id="A0A0F4PQ26"/>
<dbReference type="PRINTS" id="PR00420">
    <property type="entry name" value="RNGMNOXGNASE"/>
</dbReference>
<reference evidence="1 2" key="1">
    <citation type="journal article" date="2015" name="BMC Genomics">
        <title>Genome mining reveals unlocked bioactive potential of marine Gram-negative bacteria.</title>
        <authorList>
            <person name="Machado H."/>
            <person name="Sonnenschein E.C."/>
            <person name="Melchiorsen J."/>
            <person name="Gram L."/>
        </authorList>
    </citation>
    <scope>NUCLEOTIDE SEQUENCE [LARGE SCALE GENOMIC DNA]</scope>
    <source>
        <strain evidence="1 2">S3137</strain>
    </source>
</reference>
<dbReference type="InterPro" id="IPR050816">
    <property type="entry name" value="Flavin-dep_Halogenase_NPB"/>
</dbReference>
<dbReference type="Gene3D" id="3.50.50.60">
    <property type="entry name" value="FAD/NAD(P)-binding domain"/>
    <property type="match status" value="1"/>
</dbReference>
<dbReference type="OrthoDB" id="6310849at2"/>
<dbReference type="SUPFAM" id="SSF51905">
    <property type="entry name" value="FAD/NAD(P)-binding domain"/>
    <property type="match status" value="1"/>
</dbReference>
<dbReference type="Gene3D" id="3.30.9.100">
    <property type="match status" value="1"/>
</dbReference>
<keyword evidence="2" id="KW-1185">Reference proteome</keyword>
<dbReference type="InterPro" id="IPR006905">
    <property type="entry name" value="Flavin_halogenase"/>
</dbReference>
<dbReference type="PANTHER" id="PTHR43747">
    <property type="entry name" value="FAD-BINDING PROTEIN"/>
    <property type="match status" value="1"/>
</dbReference>